<evidence type="ECO:0000313" key="1">
    <source>
        <dbReference type="EMBL" id="EFO12504.1"/>
    </source>
</evidence>
<dbReference type="EMBL" id="JH715703">
    <property type="protein sequence ID" value="EFO12504.1"/>
    <property type="molecule type" value="Genomic_DNA"/>
</dbReference>
<proteinExistence type="predicted"/>
<gene>
    <name evidence="1" type="ORF">LOAG_16029</name>
</gene>
<dbReference type="CTD" id="9953525"/>
<organism evidence="1">
    <name type="scientific">Loa loa</name>
    <name type="common">Eye worm</name>
    <name type="synonym">Filaria loa</name>
    <dbReference type="NCBI Taxonomy" id="7209"/>
    <lineage>
        <taxon>Eukaryota</taxon>
        <taxon>Metazoa</taxon>
        <taxon>Ecdysozoa</taxon>
        <taxon>Nematoda</taxon>
        <taxon>Chromadorea</taxon>
        <taxon>Rhabditida</taxon>
        <taxon>Spirurina</taxon>
        <taxon>Spiruromorpha</taxon>
        <taxon>Filarioidea</taxon>
        <taxon>Onchocercidae</taxon>
        <taxon>Loa</taxon>
    </lineage>
</organism>
<dbReference type="RefSeq" id="XP_003151565.1">
    <property type="nucleotide sequence ID" value="XM_003151517.1"/>
</dbReference>
<name>A0A1S0TEC1_LOALO</name>
<protein>
    <submittedName>
        <fullName evidence="1">Uncharacterized protein</fullName>
    </submittedName>
</protein>
<dbReference type="AlphaFoldDB" id="A0A1S0TEC1"/>
<feature type="non-terminal residue" evidence="1">
    <location>
        <position position="1"/>
    </location>
</feature>
<sequence>LASQLKIAVIFERRLPKNKGSKDFTICDKHTNLVNRNTRTIGRLMRTSDNNVQIAKKQRSKEKKEQRET</sequence>
<dbReference type="InParanoid" id="A0A1S0TEC1"/>
<dbReference type="GeneID" id="9953525"/>
<dbReference type="KEGG" id="loa:LOAG_16029"/>
<accession>A0A1S0TEC1</accession>
<reference evidence="1" key="1">
    <citation type="submission" date="2012-04" db="EMBL/GenBank/DDBJ databases">
        <title>The Genome Sequence of Loa loa.</title>
        <authorList>
            <consortium name="The Broad Institute Genome Sequencing Platform"/>
            <consortium name="Broad Institute Genome Sequencing Center for Infectious Disease"/>
            <person name="Nutman T.B."/>
            <person name="Fink D.L."/>
            <person name="Russ C."/>
            <person name="Young S."/>
            <person name="Zeng Q."/>
            <person name="Gargeya S."/>
            <person name="Alvarado L."/>
            <person name="Berlin A."/>
            <person name="Chapman S.B."/>
            <person name="Chen Z."/>
            <person name="Freedman E."/>
            <person name="Gellesch M."/>
            <person name="Goldberg J."/>
            <person name="Griggs A."/>
            <person name="Gujja S."/>
            <person name="Heilman E.R."/>
            <person name="Heiman D."/>
            <person name="Howarth C."/>
            <person name="Mehta T."/>
            <person name="Neiman D."/>
            <person name="Pearson M."/>
            <person name="Roberts A."/>
            <person name="Saif S."/>
            <person name="Shea T."/>
            <person name="Shenoy N."/>
            <person name="Sisk P."/>
            <person name="Stolte C."/>
            <person name="Sykes S."/>
            <person name="White J."/>
            <person name="Yandava C."/>
            <person name="Haas B."/>
            <person name="Henn M.R."/>
            <person name="Nusbaum C."/>
            <person name="Birren B."/>
        </authorList>
    </citation>
    <scope>NUCLEOTIDE SEQUENCE [LARGE SCALE GENOMIC DNA]</scope>
</reference>